<dbReference type="OrthoDB" id="6293797at2"/>
<protein>
    <submittedName>
        <fullName evidence="1">Uncharacterized protein</fullName>
    </submittedName>
</protein>
<dbReference type="EMBL" id="PNCI01000055">
    <property type="protein sequence ID" value="TMP25964.1"/>
    <property type="molecule type" value="Genomic_DNA"/>
</dbReference>
<dbReference type="RefSeq" id="WP_138552633.1">
    <property type="nucleotide sequence ID" value="NZ_PNCH01000040.1"/>
</dbReference>
<name>A0A5S3WHI1_9GAMM</name>
<accession>A0A5S3WHI1</accession>
<gene>
    <name evidence="1" type="ORF">CWB99_20340</name>
</gene>
<dbReference type="AlphaFoldDB" id="A0A5S3WHI1"/>
<reference evidence="1 2" key="1">
    <citation type="submission" date="2018-01" db="EMBL/GenBank/DDBJ databases">
        <authorList>
            <person name="Paulsen S."/>
            <person name="Gram L.K."/>
        </authorList>
    </citation>
    <scope>NUCLEOTIDE SEQUENCE [LARGE SCALE GENOMIC DNA]</scope>
    <source>
        <strain evidence="1 2">S2676</strain>
    </source>
</reference>
<comment type="caution">
    <text evidence="1">The sequence shown here is derived from an EMBL/GenBank/DDBJ whole genome shotgun (WGS) entry which is preliminary data.</text>
</comment>
<dbReference type="Proteomes" id="UP000310249">
    <property type="component" value="Unassembled WGS sequence"/>
</dbReference>
<organism evidence="1 2">
    <name type="scientific">Pseudoalteromonas rubra</name>
    <dbReference type="NCBI Taxonomy" id="43658"/>
    <lineage>
        <taxon>Bacteria</taxon>
        <taxon>Pseudomonadati</taxon>
        <taxon>Pseudomonadota</taxon>
        <taxon>Gammaproteobacteria</taxon>
        <taxon>Alteromonadales</taxon>
        <taxon>Pseudoalteromonadaceae</taxon>
        <taxon>Pseudoalteromonas</taxon>
    </lineage>
</organism>
<reference evidence="2" key="2">
    <citation type="submission" date="2019-06" db="EMBL/GenBank/DDBJ databases">
        <title>Co-occurence of chitin degradation, pigmentation and bioactivity in marine Pseudoalteromonas.</title>
        <authorList>
            <person name="Sonnenschein E.C."/>
            <person name="Bech P.K."/>
        </authorList>
    </citation>
    <scope>NUCLEOTIDE SEQUENCE [LARGE SCALE GENOMIC DNA]</scope>
    <source>
        <strain evidence="2">S2676</strain>
    </source>
</reference>
<evidence type="ECO:0000313" key="1">
    <source>
        <dbReference type="EMBL" id="TMP25964.1"/>
    </source>
</evidence>
<proteinExistence type="predicted"/>
<sequence length="80" mass="9746">MLDEKVMIHGQEWLYSDIEKEVSWCKALVWDYQQYLKENDHEHCVICYWTIFKTHDVVSGFAYSANGHWICQECFDYFIK</sequence>
<evidence type="ECO:0000313" key="2">
    <source>
        <dbReference type="Proteomes" id="UP000310249"/>
    </source>
</evidence>